<organism evidence="2 3">
    <name type="scientific">Ciceribacter selenitireducens ATCC BAA-1503</name>
    <dbReference type="NCBI Taxonomy" id="1336235"/>
    <lineage>
        <taxon>Bacteria</taxon>
        <taxon>Pseudomonadati</taxon>
        <taxon>Pseudomonadota</taxon>
        <taxon>Alphaproteobacteria</taxon>
        <taxon>Hyphomicrobiales</taxon>
        <taxon>Rhizobiaceae</taxon>
        <taxon>Ciceribacter</taxon>
    </lineage>
</organism>
<dbReference type="EMBL" id="UEYP01000011">
    <property type="protein sequence ID" value="SSC64492.1"/>
    <property type="molecule type" value="Genomic_DNA"/>
</dbReference>
<feature type="region of interest" description="Disordered" evidence="1">
    <location>
        <begin position="17"/>
        <end position="40"/>
    </location>
</feature>
<proteinExistence type="predicted"/>
<protein>
    <submittedName>
        <fullName evidence="2">Uncharacterized protein</fullName>
    </submittedName>
</protein>
<keyword evidence="3" id="KW-1185">Reference proteome</keyword>
<accession>A0A376A9N8</accession>
<evidence type="ECO:0000313" key="3">
    <source>
        <dbReference type="Proteomes" id="UP000254764"/>
    </source>
</evidence>
<evidence type="ECO:0000256" key="1">
    <source>
        <dbReference type="SAM" id="MobiDB-lite"/>
    </source>
</evidence>
<dbReference type="AlphaFoldDB" id="A0A376A9N8"/>
<evidence type="ECO:0000313" key="2">
    <source>
        <dbReference type="EMBL" id="SSC64492.1"/>
    </source>
</evidence>
<name>A0A376A9N8_9HYPH</name>
<sequence length="40" mass="4678">MSDFDRIKKSGHEYLQIGRRIGRRSPAPSIWGVTEPHSRR</sequence>
<reference evidence="3" key="1">
    <citation type="submission" date="2018-07" db="EMBL/GenBank/DDBJ databases">
        <authorList>
            <person name="Peiro R."/>
            <person name="Begona"/>
            <person name="Cbmso G."/>
            <person name="Lopez M."/>
            <person name="Gonzalez S."/>
        </authorList>
    </citation>
    <scope>NUCLEOTIDE SEQUENCE [LARGE SCALE GENOMIC DNA]</scope>
</reference>
<dbReference type="Proteomes" id="UP000254764">
    <property type="component" value="Unassembled WGS sequence"/>
</dbReference>
<gene>
    <name evidence="2" type="ORF">RHIZ70_200</name>
</gene>